<feature type="domain" description="Sin" evidence="1">
    <location>
        <begin position="1"/>
        <end position="36"/>
    </location>
</feature>
<gene>
    <name evidence="2" type="ORF">C6Y45_06685</name>
</gene>
<evidence type="ECO:0000313" key="3">
    <source>
        <dbReference type="Proteomes" id="UP000240509"/>
    </source>
</evidence>
<dbReference type="Proteomes" id="UP000240509">
    <property type="component" value="Unassembled WGS sequence"/>
</dbReference>
<organism evidence="2 3">
    <name type="scientific">Alkalicoccus saliphilus</name>
    <dbReference type="NCBI Taxonomy" id="200989"/>
    <lineage>
        <taxon>Bacteria</taxon>
        <taxon>Bacillati</taxon>
        <taxon>Bacillota</taxon>
        <taxon>Bacilli</taxon>
        <taxon>Bacillales</taxon>
        <taxon>Bacillaceae</taxon>
        <taxon>Alkalicoccus</taxon>
    </lineage>
</organism>
<evidence type="ECO:0000313" key="2">
    <source>
        <dbReference type="EMBL" id="PTL39293.1"/>
    </source>
</evidence>
<dbReference type="GO" id="GO:0006355">
    <property type="term" value="P:regulation of DNA-templated transcription"/>
    <property type="evidence" value="ECO:0007669"/>
    <property type="project" value="InterPro"/>
</dbReference>
<dbReference type="GO" id="GO:0046983">
    <property type="term" value="F:protein dimerization activity"/>
    <property type="evidence" value="ECO:0007669"/>
    <property type="project" value="InterPro"/>
</dbReference>
<keyword evidence="3" id="KW-1185">Reference proteome</keyword>
<dbReference type="AlphaFoldDB" id="A0A2T4U7B3"/>
<accession>A0A2T4U7B3</accession>
<sequence>MKKNTVQEVTWEELLLEARNAGLNCDEVRDFLKKEKPTGGKKKEVEAV</sequence>
<comment type="caution">
    <text evidence="2">The sequence shown here is derived from an EMBL/GenBank/DDBJ whole genome shotgun (WGS) entry which is preliminary data.</text>
</comment>
<reference evidence="2 3" key="1">
    <citation type="submission" date="2018-03" db="EMBL/GenBank/DDBJ databases">
        <title>Alkalicoccus saliphilus sp. nov., isolated from a mineral pool.</title>
        <authorList>
            <person name="Zhao B."/>
        </authorList>
    </citation>
    <scope>NUCLEOTIDE SEQUENCE [LARGE SCALE GENOMIC DNA]</scope>
    <source>
        <strain evidence="2 3">6AG</strain>
    </source>
</reference>
<dbReference type="InterPro" id="IPR010981">
    <property type="entry name" value="SinR/SinI_dimer_dom"/>
</dbReference>
<dbReference type="InterPro" id="IPR036281">
    <property type="entry name" value="SinR/SinI_dimer_dom_sf"/>
</dbReference>
<name>A0A2T4U7B3_9BACI</name>
<dbReference type="SUPFAM" id="SSF47406">
    <property type="entry name" value="SinR repressor dimerisation domain-like"/>
    <property type="match status" value="1"/>
</dbReference>
<proteinExistence type="predicted"/>
<protein>
    <recommendedName>
        <fullName evidence="1">Sin domain-containing protein</fullName>
    </recommendedName>
</protein>
<dbReference type="PROSITE" id="PS51500">
    <property type="entry name" value="SIN"/>
    <property type="match status" value="1"/>
</dbReference>
<evidence type="ECO:0000259" key="1">
    <source>
        <dbReference type="PROSITE" id="PS51500"/>
    </source>
</evidence>
<dbReference type="RefSeq" id="WP_107584454.1">
    <property type="nucleotide sequence ID" value="NZ_PZJJ01000008.1"/>
</dbReference>
<dbReference type="EMBL" id="PZJJ01000008">
    <property type="protein sequence ID" value="PTL39293.1"/>
    <property type="molecule type" value="Genomic_DNA"/>
</dbReference>